<dbReference type="EMBL" id="JBBUTG010000055">
    <property type="protein sequence ID" value="MEK8035034.1"/>
    <property type="molecule type" value="Genomic_DNA"/>
</dbReference>
<accession>A0ABU9BYH2</accession>
<sequence>MFPFALIARIRHRRRYKAALAVLLGMHAYERLSPKHQALVEEWLADWHRRFSEYPYSVVRSKMVTPFNLAAMRAWAMARLGFGTGVEGVSWGELLPLSRGRLSGPGIVALAFQQFHPATGDAVAFLEQRGVRFDPSLGLGPEWLAAMKAKYP</sequence>
<proteinExistence type="predicted"/>
<protein>
    <submittedName>
        <fullName evidence="1">Uncharacterized protein</fullName>
    </submittedName>
</protein>
<reference evidence="1 2" key="1">
    <citation type="submission" date="2024-04" db="EMBL/GenBank/DDBJ databases">
        <title>Novel species of the genus Ideonella isolated from streams.</title>
        <authorList>
            <person name="Lu H."/>
        </authorList>
    </citation>
    <scope>NUCLEOTIDE SEQUENCE [LARGE SCALE GENOMIC DNA]</scope>
    <source>
        <strain evidence="1 2">DXS29W</strain>
    </source>
</reference>
<name>A0ABU9BYH2_9BURK</name>
<gene>
    <name evidence="1" type="ORF">AACH06_29815</name>
</gene>
<evidence type="ECO:0000313" key="2">
    <source>
        <dbReference type="Proteomes" id="UP001371218"/>
    </source>
</evidence>
<evidence type="ECO:0000313" key="1">
    <source>
        <dbReference type="EMBL" id="MEK8035034.1"/>
    </source>
</evidence>
<dbReference type="RefSeq" id="WP_341429469.1">
    <property type="nucleotide sequence ID" value="NZ_JBBUTG010000055.1"/>
</dbReference>
<keyword evidence="2" id="KW-1185">Reference proteome</keyword>
<comment type="caution">
    <text evidence="1">The sequence shown here is derived from an EMBL/GenBank/DDBJ whole genome shotgun (WGS) entry which is preliminary data.</text>
</comment>
<organism evidence="1 2">
    <name type="scientific">Ideonella lacteola</name>
    <dbReference type="NCBI Taxonomy" id="2984193"/>
    <lineage>
        <taxon>Bacteria</taxon>
        <taxon>Pseudomonadati</taxon>
        <taxon>Pseudomonadota</taxon>
        <taxon>Betaproteobacteria</taxon>
        <taxon>Burkholderiales</taxon>
        <taxon>Sphaerotilaceae</taxon>
        <taxon>Ideonella</taxon>
    </lineage>
</organism>
<dbReference type="Proteomes" id="UP001371218">
    <property type="component" value="Unassembled WGS sequence"/>
</dbReference>